<proteinExistence type="predicted"/>
<dbReference type="Gene3D" id="3.40.50.150">
    <property type="entry name" value="Vaccinia Virus protein VP39"/>
    <property type="match status" value="1"/>
</dbReference>
<reference evidence="2 3" key="1">
    <citation type="submission" date="2019-08" db="EMBL/GenBank/DDBJ databases">
        <title>The genome sequence of a newly discovered highly antifungal drug resistant Aspergillus species, Aspergillus tanneri NIH 1004.</title>
        <authorList>
            <person name="Mounaud S."/>
            <person name="Singh I."/>
            <person name="Joardar V."/>
            <person name="Pakala S."/>
            <person name="Pakala S."/>
            <person name="Venepally P."/>
            <person name="Chung J.K."/>
            <person name="Losada L."/>
            <person name="Nierman W.C."/>
        </authorList>
    </citation>
    <scope>NUCLEOTIDE SEQUENCE [LARGE SCALE GENOMIC DNA]</scope>
    <source>
        <strain evidence="2 3">NIH1004</strain>
    </source>
</reference>
<accession>A0A5M9ME16</accession>
<gene>
    <name evidence="2" type="ORF">ATNIH1004_009422</name>
</gene>
<keyword evidence="1" id="KW-0472">Membrane</keyword>
<dbReference type="OrthoDB" id="61390at2759"/>
<evidence type="ECO:0000256" key="1">
    <source>
        <dbReference type="SAM" id="Phobius"/>
    </source>
</evidence>
<dbReference type="Proteomes" id="UP000324241">
    <property type="component" value="Unassembled WGS sequence"/>
</dbReference>
<sequence>MYRYIVGFISVPCALAPIYLSADVSSDNSVPFYFFLRSYAIGFFMAMFCTYVFPLYHCPSNPLLSHMVSRRKAMNKKYQIEGKSADLAYGMENLWFNADLEHQTLWVNLGYWEKATHSSRACEALFRKLLDESGITRQKEVSIVEVGCGCAETAQVLLKDYTDLCRTWIGLTISPMQVRMADSRLQKAQKAAALNCDSEYRIFHADAARPETWSEDIHRSVKSLKNPWLVAVDTLVDFRPSRKAILQYARNEIHASVAITDHLVVENISMLDRMKLWVSFRLLDTPLRHVLSRQQYIGLLVECGYEAEKISFVPYTEHVYAPYNQFINQQGQRWQEMGGSKWDYMDFSLAGWVAGWWARSGLVEACMIIARA</sequence>
<dbReference type="SUPFAM" id="SSF53335">
    <property type="entry name" value="S-adenosyl-L-methionine-dependent methyltransferases"/>
    <property type="match status" value="1"/>
</dbReference>
<comment type="caution">
    <text evidence="2">The sequence shown here is derived from an EMBL/GenBank/DDBJ whole genome shotgun (WGS) entry which is preliminary data.</text>
</comment>
<dbReference type="InterPro" id="IPR029063">
    <property type="entry name" value="SAM-dependent_MTases_sf"/>
</dbReference>
<dbReference type="AlphaFoldDB" id="A0A5M9ME16"/>
<dbReference type="EMBL" id="QUQM01000006">
    <property type="protein sequence ID" value="KAA8645205.1"/>
    <property type="molecule type" value="Genomic_DNA"/>
</dbReference>
<evidence type="ECO:0008006" key="4">
    <source>
        <dbReference type="Google" id="ProtNLM"/>
    </source>
</evidence>
<evidence type="ECO:0000313" key="2">
    <source>
        <dbReference type="EMBL" id="KAA8645205.1"/>
    </source>
</evidence>
<dbReference type="VEuPathDB" id="FungiDB:EYZ11_011877"/>
<keyword evidence="1" id="KW-0812">Transmembrane</keyword>
<dbReference type="GeneID" id="54332124"/>
<organism evidence="2 3">
    <name type="scientific">Aspergillus tanneri</name>
    <dbReference type="NCBI Taxonomy" id="1220188"/>
    <lineage>
        <taxon>Eukaryota</taxon>
        <taxon>Fungi</taxon>
        <taxon>Dikarya</taxon>
        <taxon>Ascomycota</taxon>
        <taxon>Pezizomycotina</taxon>
        <taxon>Eurotiomycetes</taxon>
        <taxon>Eurotiomycetidae</taxon>
        <taxon>Eurotiales</taxon>
        <taxon>Aspergillaceae</taxon>
        <taxon>Aspergillus</taxon>
        <taxon>Aspergillus subgen. Circumdati</taxon>
    </lineage>
</organism>
<dbReference type="RefSeq" id="XP_033424566.1">
    <property type="nucleotide sequence ID" value="XM_033574014.1"/>
</dbReference>
<name>A0A5M9ME16_9EURO</name>
<protein>
    <recommendedName>
        <fullName evidence="4">Methyltransferase domain-containing protein</fullName>
    </recommendedName>
</protein>
<feature type="transmembrane region" description="Helical" evidence="1">
    <location>
        <begin position="32"/>
        <end position="56"/>
    </location>
</feature>
<keyword evidence="1" id="KW-1133">Transmembrane helix</keyword>
<evidence type="ECO:0000313" key="3">
    <source>
        <dbReference type="Proteomes" id="UP000324241"/>
    </source>
</evidence>